<organism evidence="1">
    <name type="scientific">Myoviridae sp. ctu2j3</name>
    <dbReference type="NCBI Taxonomy" id="2825197"/>
    <lineage>
        <taxon>Viruses</taxon>
        <taxon>Duplodnaviria</taxon>
        <taxon>Heunggongvirae</taxon>
        <taxon>Uroviricota</taxon>
        <taxon>Caudoviricetes</taxon>
    </lineage>
</organism>
<proteinExistence type="predicted"/>
<protein>
    <submittedName>
        <fullName evidence="1">Uncharacterized protein</fullName>
    </submittedName>
</protein>
<name>A0A8S5UIG2_9CAUD</name>
<dbReference type="EMBL" id="BK016090">
    <property type="protein sequence ID" value="DAF94219.1"/>
    <property type="molecule type" value="Genomic_DNA"/>
</dbReference>
<evidence type="ECO:0000313" key="1">
    <source>
        <dbReference type="EMBL" id="DAF94219.1"/>
    </source>
</evidence>
<accession>A0A8S5UIG2</accession>
<sequence length="242" mass="27254">MEEIKGGGRRRVAAKKVAPKYDPANDIANEVAPEDVAKPTSATKAAAIPKTIEAKRTPQLLSVVPGWVWKCGKFRWMPQDFGTENERMKERVIDSSKQDQSIGMFLDDPTTPMLYCVAGSPDDRQALYFAAYLVQEFQKRSREEVVWHNLYGGFDNPVLRKYDDTEVLRDPGMLVLTNLSPQSTNTKLDKTRDLVTRFANIPRVLVVAGEDPISFCCARLNIEVNGIAYFRGNALKQRIETI</sequence>
<dbReference type="EMBL" id="BK016090">
    <property type="protein sequence ID" value="DAF94192.1"/>
    <property type="molecule type" value="Genomic_DNA"/>
</dbReference>
<reference evidence="1" key="1">
    <citation type="journal article" date="2021" name="Proc. Natl. Acad. Sci. U.S.A.">
        <title>A Catalog of Tens of Thousands of Viruses from Human Metagenomes Reveals Hidden Associations with Chronic Diseases.</title>
        <authorList>
            <person name="Tisza M.J."/>
            <person name="Buck C.B."/>
        </authorList>
    </citation>
    <scope>NUCLEOTIDE SEQUENCE</scope>
    <source>
        <strain evidence="1">Ctu2j3</strain>
    </source>
</reference>